<dbReference type="EMBL" id="JARKNE010000013">
    <property type="protein sequence ID" value="KAK5770933.1"/>
    <property type="molecule type" value="Genomic_DNA"/>
</dbReference>
<reference evidence="1 2" key="1">
    <citation type="submission" date="2023-03" db="EMBL/GenBank/DDBJ databases">
        <title>WGS of Gossypium arboreum.</title>
        <authorList>
            <person name="Yu D."/>
        </authorList>
    </citation>
    <scope>NUCLEOTIDE SEQUENCE [LARGE SCALE GENOMIC DNA]</scope>
    <source>
        <tissue evidence="1">Leaf</tissue>
    </source>
</reference>
<proteinExistence type="predicted"/>
<evidence type="ECO:0000313" key="1">
    <source>
        <dbReference type="EMBL" id="KAK5770933.1"/>
    </source>
</evidence>
<organism evidence="1 2">
    <name type="scientific">Gossypium arboreum</name>
    <name type="common">Tree cotton</name>
    <name type="synonym">Gossypium nanking</name>
    <dbReference type="NCBI Taxonomy" id="29729"/>
    <lineage>
        <taxon>Eukaryota</taxon>
        <taxon>Viridiplantae</taxon>
        <taxon>Streptophyta</taxon>
        <taxon>Embryophyta</taxon>
        <taxon>Tracheophyta</taxon>
        <taxon>Spermatophyta</taxon>
        <taxon>Magnoliopsida</taxon>
        <taxon>eudicotyledons</taxon>
        <taxon>Gunneridae</taxon>
        <taxon>Pentapetalae</taxon>
        <taxon>rosids</taxon>
        <taxon>malvids</taxon>
        <taxon>Malvales</taxon>
        <taxon>Malvaceae</taxon>
        <taxon>Malvoideae</taxon>
        <taxon>Gossypium</taxon>
    </lineage>
</organism>
<accession>A0ABR0MCS7</accession>
<protein>
    <submittedName>
        <fullName evidence="1">Uncharacterized protein</fullName>
    </submittedName>
</protein>
<gene>
    <name evidence="1" type="ORF">PVK06_047097</name>
</gene>
<keyword evidence="2" id="KW-1185">Reference proteome</keyword>
<sequence length="225" mass="25050">MEITRAMDLRAGLKAQHNRHKINTRAIIVVVSSEEETNSSRIKSHRKRRVDRTGTSTMVATTLASPLVSLQNMAHESSPITARGNSPSPCISPPAAPLVRELPAGMKIRIENDVLYKQNEKLIGKLITEQVKNDALSNDIATLDAELIRVVEKHKAVVNHITAEHKAATAELKRKQEEAFESFKKNTLGMLSDVTPELKSNILLHAQVIARLFEFTRLIAMLPLR</sequence>
<comment type="caution">
    <text evidence="1">The sequence shown here is derived from an EMBL/GenBank/DDBJ whole genome shotgun (WGS) entry which is preliminary data.</text>
</comment>
<dbReference type="Proteomes" id="UP001358586">
    <property type="component" value="Chromosome 13"/>
</dbReference>
<evidence type="ECO:0000313" key="2">
    <source>
        <dbReference type="Proteomes" id="UP001358586"/>
    </source>
</evidence>
<name>A0ABR0MCS7_GOSAR</name>